<sequence>MVRTPNGTRDGPQSRRTPQNPPREPPHYSSGRQVPHGIEQRAALRRRRKRRRAILFYIAMFLFVVVAAVTLSLTVLFKIDTIQVTGSSRYPAQQIVSISGIVQGENLFLAKTKEARTAIESQLPYIKAATVSRQLPATIVIHVEDDTAKGAIAYEGQYALIGSGDKVLEFVDTLPQGVTLVKGLDLAKAEVGQPIVYTDDVELSSSPADDASEADGSSAEASGSSPSESTLAGGEDSSHKSKEIFQELWTAIEESGLDKITEIDLSDRYNLVILYDNRITMELGLPTDLEYKLHYAKGILDAGGIKDTEKGTLKLSDAMDNRVPFEPDYSNSSAAAPG</sequence>
<evidence type="ECO:0000256" key="2">
    <source>
        <dbReference type="ARBA" id="ARBA00022475"/>
    </source>
</evidence>
<gene>
    <name evidence="11" type="ORF">L0P57_06580</name>
</gene>
<keyword evidence="7" id="KW-0131">Cell cycle</keyword>
<feature type="domain" description="POTRA" evidence="10">
    <location>
        <begin position="77"/>
        <end position="146"/>
    </location>
</feature>
<dbReference type="Gene3D" id="3.10.20.310">
    <property type="entry name" value="membrane protein fhac"/>
    <property type="match status" value="1"/>
</dbReference>
<keyword evidence="6 9" id="KW-0472">Membrane</keyword>
<evidence type="ECO:0000259" key="10">
    <source>
        <dbReference type="PROSITE" id="PS51779"/>
    </source>
</evidence>
<comment type="caution">
    <text evidence="11">The sequence shown here is derived from an EMBL/GenBank/DDBJ whole genome shotgun (WGS) entry which is preliminary data.</text>
</comment>
<dbReference type="PROSITE" id="PS51779">
    <property type="entry name" value="POTRA"/>
    <property type="match status" value="1"/>
</dbReference>
<evidence type="ECO:0000256" key="7">
    <source>
        <dbReference type="ARBA" id="ARBA00023306"/>
    </source>
</evidence>
<evidence type="ECO:0000256" key="3">
    <source>
        <dbReference type="ARBA" id="ARBA00022618"/>
    </source>
</evidence>
<dbReference type="InterPro" id="IPR013685">
    <property type="entry name" value="POTRA_FtsQ_type"/>
</dbReference>
<accession>A0ABS9MK29</accession>
<feature type="transmembrane region" description="Helical" evidence="9">
    <location>
        <begin position="54"/>
        <end position="77"/>
    </location>
</feature>
<evidence type="ECO:0000256" key="5">
    <source>
        <dbReference type="ARBA" id="ARBA00022989"/>
    </source>
</evidence>
<dbReference type="Pfam" id="PF08478">
    <property type="entry name" value="POTRA_1"/>
    <property type="match status" value="1"/>
</dbReference>
<organism evidence="11 12">
    <name type="scientific">Anaeromassilibacillus senegalensis</name>
    <dbReference type="NCBI Taxonomy" id="1673717"/>
    <lineage>
        <taxon>Bacteria</taxon>
        <taxon>Bacillati</taxon>
        <taxon>Bacillota</taxon>
        <taxon>Clostridia</taxon>
        <taxon>Eubacteriales</taxon>
        <taxon>Acutalibacteraceae</taxon>
        <taxon>Anaeromassilibacillus</taxon>
    </lineage>
</organism>
<evidence type="ECO:0000256" key="8">
    <source>
        <dbReference type="SAM" id="MobiDB-lite"/>
    </source>
</evidence>
<keyword evidence="4 9" id="KW-0812">Transmembrane</keyword>
<comment type="subcellular location">
    <subcellularLocation>
        <location evidence="1">Membrane</location>
    </subcellularLocation>
</comment>
<dbReference type="InterPro" id="IPR050487">
    <property type="entry name" value="FtsQ_DivIB"/>
</dbReference>
<dbReference type="PANTHER" id="PTHR37820">
    <property type="entry name" value="CELL DIVISION PROTEIN DIVIB"/>
    <property type="match status" value="1"/>
</dbReference>
<reference evidence="11 12" key="1">
    <citation type="submission" date="2022-01" db="EMBL/GenBank/DDBJ databases">
        <title>Collection of gut derived symbiotic bacterial strains cultured from healthy donors.</title>
        <authorList>
            <person name="Lin H."/>
            <person name="Kohout C."/>
            <person name="Waligurski E."/>
            <person name="Pamer E.G."/>
        </authorList>
    </citation>
    <scope>NUCLEOTIDE SEQUENCE [LARGE SCALE GENOMIC DNA]</scope>
    <source>
        <strain evidence="11 12">DFI.7.58</strain>
    </source>
</reference>
<dbReference type="PANTHER" id="PTHR37820:SF1">
    <property type="entry name" value="CELL DIVISION PROTEIN FTSQ"/>
    <property type="match status" value="1"/>
</dbReference>
<feature type="region of interest" description="Disordered" evidence="8">
    <location>
        <begin position="202"/>
        <end position="239"/>
    </location>
</feature>
<keyword evidence="2" id="KW-1003">Cell membrane</keyword>
<evidence type="ECO:0000256" key="9">
    <source>
        <dbReference type="SAM" id="Phobius"/>
    </source>
</evidence>
<evidence type="ECO:0000256" key="6">
    <source>
        <dbReference type="ARBA" id="ARBA00023136"/>
    </source>
</evidence>
<dbReference type="InterPro" id="IPR034746">
    <property type="entry name" value="POTRA"/>
</dbReference>
<feature type="region of interest" description="Disordered" evidence="8">
    <location>
        <begin position="1"/>
        <end position="36"/>
    </location>
</feature>
<dbReference type="RefSeq" id="WP_195451195.1">
    <property type="nucleotide sequence ID" value="NZ_JAKNHQ010000007.1"/>
</dbReference>
<keyword evidence="5 9" id="KW-1133">Transmembrane helix</keyword>
<protein>
    <submittedName>
        <fullName evidence="11">FtsQ-type POTRA domain-containing protein</fullName>
    </submittedName>
</protein>
<evidence type="ECO:0000313" key="11">
    <source>
        <dbReference type="EMBL" id="MCG4610597.1"/>
    </source>
</evidence>
<keyword evidence="12" id="KW-1185">Reference proteome</keyword>
<proteinExistence type="predicted"/>
<name>A0ABS9MK29_9FIRM</name>
<evidence type="ECO:0000256" key="4">
    <source>
        <dbReference type="ARBA" id="ARBA00022692"/>
    </source>
</evidence>
<evidence type="ECO:0000256" key="1">
    <source>
        <dbReference type="ARBA" id="ARBA00004370"/>
    </source>
</evidence>
<feature type="compositionally biased region" description="Low complexity" evidence="8">
    <location>
        <begin position="204"/>
        <end position="229"/>
    </location>
</feature>
<dbReference type="Proteomes" id="UP001298681">
    <property type="component" value="Unassembled WGS sequence"/>
</dbReference>
<evidence type="ECO:0000313" key="12">
    <source>
        <dbReference type="Proteomes" id="UP001298681"/>
    </source>
</evidence>
<keyword evidence="3" id="KW-0132">Cell division</keyword>
<dbReference type="EMBL" id="JAKNHQ010000007">
    <property type="protein sequence ID" value="MCG4610597.1"/>
    <property type="molecule type" value="Genomic_DNA"/>
</dbReference>